<feature type="binding site" evidence="13">
    <location>
        <begin position="51"/>
        <end position="58"/>
    </location>
    <ligand>
        <name>ATP</name>
        <dbReference type="ChEBI" id="CHEBI:30616"/>
    </ligand>
</feature>
<dbReference type="PANTHER" id="PTHR23090">
    <property type="entry name" value="NH 3 /GLUTAMINE-DEPENDENT NAD + SYNTHETASE"/>
    <property type="match status" value="1"/>
</dbReference>
<feature type="binding site" description="in other chain" evidence="13">
    <location>
        <position position="176"/>
    </location>
    <ligand>
        <name>deamido-NAD(+)</name>
        <dbReference type="ChEBI" id="CHEBI:58437"/>
        <note>ligand shared between two neighboring subunits</note>
    </ligand>
</feature>
<dbReference type="GO" id="GO:0009435">
    <property type="term" value="P:NAD+ biosynthetic process"/>
    <property type="evidence" value="ECO:0007669"/>
    <property type="project" value="UniProtKB-UniRule"/>
</dbReference>
<feature type="binding site" description="in other chain" evidence="13">
    <location>
        <position position="143"/>
    </location>
    <ligand>
        <name>deamido-NAD(+)</name>
        <dbReference type="ChEBI" id="CHEBI:58437"/>
        <note>ligand shared between two neighboring subunits</note>
    </ligand>
</feature>
<dbReference type="RefSeq" id="WP_021010548.1">
    <property type="nucleotide sequence ID" value="NZ_ASHR01000025.1"/>
</dbReference>
<evidence type="ECO:0000259" key="17">
    <source>
        <dbReference type="Pfam" id="PF02540"/>
    </source>
</evidence>
<dbReference type="OrthoDB" id="3266517at2"/>
<evidence type="ECO:0000313" key="19">
    <source>
        <dbReference type="Proteomes" id="UP000016462"/>
    </source>
</evidence>
<dbReference type="NCBIfam" id="NF001979">
    <property type="entry name" value="PRK00768.1"/>
    <property type="match status" value="1"/>
</dbReference>
<protein>
    <recommendedName>
        <fullName evidence="12 13">NH(3)-dependent NAD(+) synthetase</fullName>
        <ecNumber evidence="11 13">6.3.1.5</ecNumber>
    </recommendedName>
</protein>
<name>U1LQ28_9MICO</name>
<keyword evidence="4 13" id="KW-0479">Metal-binding</keyword>
<dbReference type="GO" id="GO:0005737">
    <property type="term" value="C:cytoplasm"/>
    <property type="evidence" value="ECO:0007669"/>
    <property type="project" value="InterPro"/>
</dbReference>
<evidence type="ECO:0000256" key="1">
    <source>
        <dbReference type="ARBA" id="ARBA00005859"/>
    </source>
</evidence>
<comment type="pathway">
    <text evidence="13">Cofactor biosynthesis; NAD(+) biosynthesis; NAD(+) from deamido-NAD(+) (ammonia route): step 1/1.</text>
</comment>
<evidence type="ECO:0000256" key="10">
    <source>
        <dbReference type="ARBA" id="ARBA00055966"/>
    </source>
</evidence>
<dbReference type="InterPro" id="IPR003694">
    <property type="entry name" value="NAD_synthase"/>
</dbReference>
<evidence type="ECO:0000256" key="7">
    <source>
        <dbReference type="ARBA" id="ARBA00022842"/>
    </source>
</evidence>
<comment type="subunit">
    <text evidence="2 13">Homodimer.</text>
</comment>
<feature type="binding site" evidence="13">
    <location>
        <position position="214"/>
    </location>
    <ligand>
        <name>ATP</name>
        <dbReference type="ChEBI" id="CHEBI:30616"/>
    </ligand>
</feature>
<comment type="function">
    <text evidence="10 13">Catalyzes the ATP-dependent amidation of deamido-NAD to form NAD. Uses ammonia as a nitrogen source.</text>
</comment>
<dbReference type="InterPro" id="IPR022926">
    <property type="entry name" value="NH(3)-dep_NAD(+)_synth"/>
</dbReference>
<evidence type="ECO:0000256" key="9">
    <source>
        <dbReference type="ARBA" id="ARBA00051206"/>
    </source>
</evidence>
<evidence type="ECO:0000256" key="4">
    <source>
        <dbReference type="ARBA" id="ARBA00022723"/>
    </source>
</evidence>
<feature type="region of interest" description="Disordered" evidence="16">
    <location>
        <begin position="263"/>
        <end position="285"/>
    </location>
</feature>
<evidence type="ECO:0000313" key="18">
    <source>
        <dbReference type="EMBL" id="ERG64127.1"/>
    </source>
</evidence>
<dbReference type="PANTHER" id="PTHR23090:SF7">
    <property type="entry name" value="NH(3)-DEPENDENT NAD(+) SYNTHETASE"/>
    <property type="match status" value="1"/>
</dbReference>
<proteinExistence type="inferred from homology"/>
<dbReference type="EC" id="6.3.1.5" evidence="11 13"/>
<evidence type="ECO:0000256" key="8">
    <source>
        <dbReference type="ARBA" id="ARBA00023027"/>
    </source>
</evidence>
<evidence type="ECO:0000256" key="6">
    <source>
        <dbReference type="ARBA" id="ARBA00022840"/>
    </source>
</evidence>
<feature type="binding site" evidence="13">
    <location>
        <position position="163"/>
    </location>
    <ligand>
        <name>ATP</name>
        <dbReference type="ChEBI" id="CHEBI:30616"/>
    </ligand>
</feature>
<dbReference type="SUPFAM" id="SSF52402">
    <property type="entry name" value="Adenine nucleotide alpha hydrolases-like"/>
    <property type="match status" value="1"/>
</dbReference>
<comment type="similarity">
    <text evidence="1 13 14">Belongs to the NAD synthetase family.</text>
</comment>
<dbReference type="EMBL" id="ASHR01000025">
    <property type="protein sequence ID" value="ERG64127.1"/>
    <property type="molecule type" value="Genomic_DNA"/>
</dbReference>
<dbReference type="InterPro" id="IPR022310">
    <property type="entry name" value="NAD/GMP_synthase"/>
</dbReference>
<evidence type="ECO:0000256" key="11">
    <source>
        <dbReference type="ARBA" id="ARBA00066987"/>
    </source>
</evidence>
<comment type="caution">
    <text evidence="18">The sequence shown here is derived from an EMBL/GenBank/DDBJ whole genome shotgun (WGS) entry which is preliminary data.</text>
</comment>
<dbReference type="HAMAP" id="MF_00193">
    <property type="entry name" value="NadE_ammonia_dep"/>
    <property type="match status" value="1"/>
</dbReference>
<dbReference type="Gene3D" id="3.40.50.620">
    <property type="entry name" value="HUPs"/>
    <property type="match status" value="1"/>
</dbReference>
<comment type="catalytic activity">
    <reaction evidence="9 13 15">
        <text>deamido-NAD(+) + NH4(+) + ATP = AMP + diphosphate + NAD(+) + H(+)</text>
        <dbReference type="Rhea" id="RHEA:21188"/>
        <dbReference type="ChEBI" id="CHEBI:15378"/>
        <dbReference type="ChEBI" id="CHEBI:28938"/>
        <dbReference type="ChEBI" id="CHEBI:30616"/>
        <dbReference type="ChEBI" id="CHEBI:33019"/>
        <dbReference type="ChEBI" id="CHEBI:57540"/>
        <dbReference type="ChEBI" id="CHEBI:58437"/>
        <dbReference type="ChEBI" id="CHEBI:456215"/>
        <dbReference type="EC" id="6.3.1.5"/>
    </reaction>
</comment>
<feature type="binding site" evidence="13">
    <location>
        <position position="192"/>
    </location>
    <ligand>
        <name>ATP</name>
        <dbReference type="ChEBI" id="CHEBI:30616"/>
    </ligand>
</feature>
<evidence type="ECO:0000256" key="13">
    <source>
        <dbReference type="HAMAP-Rule" id="MF_00193"/>
    </source>
</evidence>
<dbReference type="UniPathway" id="UPA00253">
    <property type="reaction ID" value="UER00333"/>
</dbReference>
<dbReference type="GO" id="GO:0046872">
    <property type="term" value="F:metal ion binding"/>
    <property type="evidence" value="ECO:0007669"/>
    <property type="project" value="UniProtKB-KW"/>
</dbReference>
<organism evidence="18 19">
    <name type="scientific">Agrococcus pavilionensis RW1</name>
    <dbReference type="NCBI Taxonomy" id="1330458"/>
    <lineage>
        <taxon>Bacteria</taxon>
        <taxon>Bacillati</taxon>
        <taxon>Actinomycetota</taxon>
        <taxon>Actinomycetes</taxon>
        <taxon>Micrococcales</taxon>
        <taxon>Microbacteriaceae</taxon>
        <taxon>Agrococcus</taxon>
    </lineage>
</organism>
<keyword evidence="6 13" id="KW-0067">ATP-binding</keyword>
<feature type="binding site" evidence="13">
    <location>
        <position position="168"/>
    </location>
    <ligand>
        <name>Mg(2+)</name>
        <dbReference type="ChEBI" id="CHEBI:18420"/>
    </ligand>
</feature>
<dbReference type="GO" id="GO:0003952">
    <property type="term" value="F:NAD+ synthase (glutamine-hydrolyzing) activity"/>
    <property type="evidence" value="ECO:0007669"/>
    <property type="project" value="InterPro"/>
</dbReference>
<evidence type="ECO:0000256" key="3">
    <source>
        <dbReference type="ARBA" id="ARBA00022598"/>
    </source>
</evidence>
<dbReference type="InterPro" id="IPR014729">
    <property type="entry name" value="Rossmann-like_a/b/a_fold"/>
</dbReference>
<dbReference type="GO" id="GO:0008795">
    <property type="term" value="F:NAD+ synthase activity"/>
    <property type="evidence" value="ECO:0007669"/>
    <property type="project" value="UniProtKB-UniRule"/>
</dbReference>
<keyword evidence="7 13" id="KW-0460">Magnesium</keyword>
<dbReference type="FunFam" id="3.40.50.620:FF:000015">
    <property type="entry name" value="NH(3)-dependent NAD(+) synthetase"/>
    <property type="match status" value="1"/>
</dbReference>
<accession>U1LQ28</accession>
<keyword evidence="3 13" id="KW-0436">Ligase</keyword>
<keyword evidence="8 13" id="KW-0520">NAD</keyword>
<feature type="domain" description="NAD/GMP synthase" evidence="17">
    <location>
        <begin position="29"/>
        <end position="268"/>
    </location>
</feature>
<dbReference type="Proteomes" id="UP000016462">
    <property type="component" value="Unassembled WGS sequence"/>
</dbReference>
<dbReference type="AlphaFoldDB" id="U1LQ28"/>
<feature type="binding site" evidence="13">
    <location>
        <position position="183"/>
    </location>
    <ligand>
        <name>deamido-NAD(+)</name>
        <dbReference type="ChEBI" id="CHEBI:58437"/>
        <note>ligand shared between two neighboring subunits</note>
    </ligand>
</feature>
<sequence>MERIPTGTAQFKIIAALGSRPEIDPAEEIERRVQFLVDYLAATGAKGFVLGISGGQDSTLAGRLAQLAVERVRDAGGEASFVGVRLPYGVQHDEDDAQLALDFIRADREVTVDVKPGVDALEASIEAGVGAVDDYHKGNVKARARMIAQYAIGGQLGLLVIGTDHAAEGVTGFYTKYGDGGADVLPLAGLTKRQGKQLLRELGAAERLWQKAPTADLLDERPGQTDEAELGLAYEQIDAFLEGRDVEPEVAEQIVDRYTRTEHKRRMPVTPDDEWWRPQAGPLFD</sequence>
<dbReference type="NCBIfam" id="TIGR00552">
    <property type="entry name" value="nadE"/>
    <property type="match status" value="1"/>
</dbReference>
<evidence type="ECO:0000256" key="5">
    <source>
        <dbReference type="ARBA" id="ARBA00022741"/>
    </source>
</evidence>
<evidence type="ECO:0000256" key="14">
    <source>
        <dbReference type="RuleBase" id="RU003811"/>
    </source>
</evidence>
<feature type="binding site" evidence="13">
    <location>
        <position position="57"/>
    </location>
    <ligand>
        <name>Mg(2+)</name>
        <dbReference type="ChEBI" id="CHEBI:18420"/>
    </ligand>
</feature>
<evidence type="ECO:0000256" key="15">
    <source>
        <dbReference type="RuleBase" id="RU003812"/>
    </source>
</evidence>
<evidence type="ECO:0000256" key="12">
    <source>
        <dbReference type="ARBA" id="ARBA00070926"/>
    </source>
</evidence>
<gene>
    <name evidence="13" type="primary">nadE</name>
    <name evidence="18" type="ORF">L332_06620</name>
</gene>
<dbReference type="GO" id="GO:0005524">
    <property type="term" value="F:ATP binding"/>
    <property type="evidence" value="ECO:0007669"/>
    <property type="project" value="UniProtKB-UniRule"/>
</dbReference>
<keyword evidence="19" id="KW-1185">Reference proteome</keyword>
<dbReference type="Pfam" id="PF02540">
    <property type="entry name" value="NAD_synthase"/>
    <property type="match status" value="1"/>
</dbReference>
<dbReference type="CDD" id="cd00553">
    <property type="entry name" value="NAD_synthase"/>
    <property type="match status" value="1"/>
</dbReference>
<reference evidence="18 19" key="1">
    <citation type="journal article" date="2013" name="Genome Announc.">
        <title>First draft genome sequence from a member of the genus agrococcus, isolated from modern microbialites.</title>
        <authorList>
            <person name="White R.A.III."/>
            <person name="Grassa C.J."/>
            <person name="Suttle C.A."/>
        </authorList>
    </citation>
    <scope>NUCLEOTIDE SEQUENCE [LARGE SCALE GENOMIC DNA]</scope>
    <source>
        <strain evidence="18 19">RW1</strain>
    </source>
</reference>
<evidence type="ECO:0000256" key="2">
    <source>
        <dbReference type="ARBA" id="ARBA00011738"/>
    </source>
</evidence>
<dbReference type="GO" id="GO:0004359">
    <property type="term" value="F:glutaminase activity"/>
    <property type="evidence" value="ECO:0007669"/>
    <property type="project" value="InterPro"/>
</dbReference>
<feature type="binding site" description="in other chain" evidence="13">
    <location>
        <begin position="263"/>
        <end position="264"/>
    </location>
    <ligand>
        <name>deamido-NAD(+)</name>
        <dbReference type="ChEBI" id="CHEBI:58437"/>
        <note>ligand shared between two neighboring subunits</note>
    </ligand>
</feature>
<keyword evidence="5 13" id="KW-0547">Nucleotide-binding</keyword>
<evidence type="ECO:0000256" key="16">
    <source>
        <dbReference type="SAM" id="MobiDB-lite"/>
    </source>
</evidence>